<reference evidence="7 8" key="1">
    <citation type="submission" date="2010-07" db="EMBL/GenBank/DDBJ databases">
        <authorList>
            <person name="Muzny D."/>
            <person name="Qin X."/>
            <person name="Deng J."/>
            <person name="Jiang H."/>
            <person name="Liu Y."/>
            <person name="Qu J."/>
            <person name="Song X.-Z."/>
            <person name="Zhang L."/>
            <person name="Thornton R."/>
            <person name="Coyle M."/>
            <person name="Francisco L."/>
            <person name="Jackson L."/>
            <person name="Javaid M."/>
            <person name="Korchina V."/>
            <person name="Kovar C."/>
            <person name="Mata R."/>
            <person name="Mathew T."/>
            <person name="Ngo R."/>
            <person name="Nguyen L."/>
            <person name="Nguyen N."/>
            <person name="Okwuonu G."/>
            <person name="Ongeri F."/>
            <person name="Pham C."/>
            <person name="Simmons D."/>
            <person name="Wilczek-Boney K."/>
            <person name="Hale W."/>
            <person name="Jakkamsetti A."/>
            <person name="Pham P."/>
            <person name="Ruth R."/>
            <person name="San Lucas F."/>
            <person name="Warren J."/>
            <person name="Zhang J."/>
            <person name="Zhao Z."/>
            <person name="Zhou C."/>
            <person name="Zhu D."/>
            <person name="Lee S."/>
            <person name="Bess C."/>
            <person name="Blankenburg K."/>
            <person name="Forbes L."/>
            <person name="Fu Q."/>
            <person name="Gubbala S."/>
            <person name="Hirani K."/>
            <person name="Jayaseelan J.C."/>
            <person name="Lara F."/>
            <person name="Munidasa M."/>
            <person name="Palculict T."/>
            <person name="Patil S."/>
            <person name="Pu L.-L."/>
            <person name="Saada N."/>
            <person name="Tang L."/>
            <person name="Weissenberger G."/>
            <person name="Zhu Y."/>
            <person name="Hemphill L."/>
            <person name="Shang Y."/>
            <person name="Youmans B."/>
            <person name="Ayvaz T."/>
            <person name="Ross M."/>
            <person name="Santibanez J."/>
            <person name="Aqrawi P."/>
            <person name="Gross S."/>
            <person name="Joshi V."/>
            <person name="Fowler G."/>
            <person name="Nazareth L."/>
            <person name="Reid J."/>
            <person name="Worley K."/>
            <person name="Petrosino J."/>
            <person name="Highlander S."/>
            <person name="Gibbs R."/>
        </authorList>
    </citation>
    <scope>NUCLEOTIDE SEQUENCE [LARGE SCALE GENOMIC DNA]</scope>
    <source>
        <strain evidence="7 8">ATCC BAA-1640</strain>
    </source>
</reference>
<dbReference type="STRING" id="862517.HMPREF9225_1606"/>
<comment type="subcellular location">
    <subcellularLocation>
        <location evidence="1">Membrane</location>
        <topology evidence="1">Single-pass membrane protein</topology>
    </subcellularLocation>
</comment>
<name>E0NN67_9FIRM</name>
<evidence type="ECO:0000313" key="8">
    <source>
        <dbReference type="Proteomes" id="UP000003280"/>
    </source>
</evidence>
<accession>E0NN67</accession>
<dbReference type="PANTHER" id="PTHR30093:SF44">
    <property type="entry name" value="TYPE II SECRETION SYSTEM CORE PROTEIN G"/>
    <property type="match status" value="1"/>
</dbReference>
<evidence type="ECO:0000256" key="4">
    <source>
        <dbReference type="ARBA" id="ARBA00022989"/>
    </source>
</evidence>
<evidence type="ECO:0000256" key="3">
    <source>
        <dbReference type="ARBA" id="ARBA00022692"/>
    </source>
</evidence>
<dbReference type="InterPro" id="IPR045584">
    <property type="entry name" value="Pilin-like"/>
</dbReference>
<dbReference type="PROSITE" id="PS00409">
    <property type="entry name" value="PROKAR_NTER_METHYL"/>
    <property type="match status" value="1"/>
</dbReference>
<evidence type="ECO:0000313" key="7">
    <source>
        <dbReference type="EMBL" id="EFM24740.1"/>
    </source>
</evidence>
<dbReference type="eggNOG" id="COG2165">
    <property type="taxonomic scope" value="Bacteria"/>
</dbReference>
<gene>
    <name evidence="7" type="ORF">HMPREF9225_1606</name>
</gene>
<keyword evidence="4 6" id="KW-1133">Transmembrane helix</keyword>
<dbReference type="OrthoDB" id="1699047at2"/>
<dbReference type="NCBIfam" id="TIGR02532">
    <property type="entry name" value="IV_pilin_GFxxxE"/>
    <property type="match status" value="1"/>
</dbReference>
<keyword evidence="2" id="KW-0488">Methylation</keyword>
<keyword evidence="3 6" id="KW-0812">Transmembrane</keyword>
<organism evidence="7 8">
    <name type="scientific">Peptoniphilus duerdenii ATCC BAA-1640</name>
    <dbReference type="NCBI Taxonomy" id="862517"/>
    <lineage>
        <taxon>Bacteria</taxon>
        <taxon>Bacillati</taxon>
        <taxon>Bacillota</taxon>
        <taxon>Tissierellia</taxon>
        <taxon>Tissierellales</taxon>
        <taxon>Peptoniphilaceae</taxon>
        <taxon>Peptoniphilus</taxon>
    </lineage>
</organism>
<dbReference type="AlphaFoldDB" id="E0NN67"/>
<dbReference type="GO" id="GO:0016020">
    <property type="term" value="C:membrane"/>
    <property type="evidence" value="ECO:0007669"/>
    <property type="project" value="UniProtKB-SubCell"/>
</dbReference>
<keyword evidence="8" id="KW-1185">Reference proteome</keyword>
<dbReference type="HOGENOM" id="CLU_091705_7_3_9"/>
<dbReference type="SUPFAM" id="SSF54523">
    <property type="entry name" value="Pili subunits"/>
    <property type="match status" value="1"/>
</dbReference>
<sequence length="115" mass="12499">MKKKKGFTLIELIVVIAILALLASIAIPKYMQTQEKAKAAAHNTNVEVIKQAAATYLVEHPEADSVTLNDLEGYMDSKIPKAYDGSDFSVSVDANRNIVVTPGPVKFENGKIIPQ</sequence>
<evidence type="ECO:0000256" key="1">
    <source>
        <dbReference type="ARBA" id="ARBA00004167"/>
    </source>
</evidence>
<evidence type="ECO:0000256" key="2">
    <source>
        <dbReference type="ARBA" id="ARBA00022481"/>
    </source>
</evidence>
<dbReference type="PANTHER" id="PTHR30093">
    <property type="entry name" value="GENERAL SECRETION PATHWAY PROTEIN G"/>
    <property type="match status" value="1"/>
</dbReference>
<dbReference type="RefSeq" id="WP_008902381.1">
    <property type="nucleotide sequence ID" value="NZ_GL397071.1"/>
</dbReference>
<dbReference type="Pfam" id="PF07963">
    <property type="entry name" value="N_methyl"/>
    <property type="match status" value="1"/>
</dbReference>
<feature type="transmembrane region" description="Helical" evidence="6">
    <location>
        <begin position="7"/>
        <end position="27"/>
    </location>
</feature>
<keyword evidence="5 6" id="KW-0472">Membrane</keyword>
<protein>
    <submittedName>
        <fullName evidence="7">Prepilin-type cleavage/methylation N-terminal domain protein</fullName>
    </submittedName>
</protein>
<evidence type="ECO:0000256" key="5">
    <source>
        <dbReference type="ARBA" id="ARBA00023136"/>
    </source>
</evidence>
<comment type="caution">
    <text evidence="7">The sequence shown here is derived from an EMBL/GenBank/DDBJ whole genome shotgun (WGS) entry which is preliminary data.</text>
</comment>
<dbReference type="EMBL" id="AEEH01000048">
    <property type="protein sequence ID" value="EFM24740.1"/>
    <property type="molecule type" value="Genomic_DNA"/>
</dbReference>
<proteinExistence type="predicted"/>
<dbReference type="Gene3D" id="3.30.700.10">
    <property type="entry name" value="Glycoprotein, Type 4 Pilin"/>
    <property type="match status" value="1"/>
</dbReference>
<dbReference type="InterPro" id="IPR012902">
    <property type="entry name" value="N_methyl_site"/>
</dbReference>
<dbReference type="Proteomes" id="UP000003280">
    <property type="component" value="Unassembled WGS sequence"/>
</dbReference>
<evidence type="ECO:0000256" key="6">
    <source>
        <dbReference type="SAM" id="Phobius"/>
    </source>
</evidence>